<dbReference type="AlphaFoldDB" id="A0A521CDN9"/>
<evidence type="ECO:0000256" key="1">
    <source>
        <dbReference type="SAM" id="MobiDB-lite"/>
    </source>
</evidence>
<dbReference type="Proteomes" id="UP000319712">
    <property type="component" value="Unassembled WGS sequence"/>
</dbReference>
<feature type="region of interest" description="Disordered" evidence="1">
    <location>
        <begin position="14"/>
        <end position="45"/>
    </location>
</feature>
<organism evidence="2 3">
    <name type="scientific">Halorubrum cibi</name>
    <dbReference type="NCBI Taxonomy" id="413815"/>
    <lineage>
        <taxon>Archaea</taxon>
        <taxon>Methanobacteriati</taxon>
        <taxon>Methanobacteriota</taxon>
        <taxon>Stenosarchaea group</taxon>
        <taxon>Halobacteria</taxon>
        <taxon>Halobacteriales</taxon>
        <taxon>Haloferacaceae</taxon>
        <taxon>Halorubrum</taxon>
    </lineage>
</organism>
<dbReference type="NCBIfam" id="NF041914">
    <property type="entry name" value="HVO_2523"/>
    <property type="match status" value="1"/>
</dbReference>
<dbReference type="InterPro" id="IPR049701">
    <property type="entry name" value="HVO_2523-like"/>
</dbReference>
<gene>
    <name evidence="2" type="ORF">SAMN06264867_104125</name>
</gene>
<name>A0A521CDN9_9EURY</name>
<protein>
    <recommendedName>
        <fullName evidence="4">Small CPxCG-related zinc finger protein</fullName>
    </recommendedName>
</protein>
<feature type="compositionally biased region" description="Basic and acidic residues" evidence="1">
    <location>
        <begin position="22"/>
        <end position="42"/>
    </location>
</feature>
<accession>A0A521CDN9</accession>
<proteinExistence type="predicted"/>
<keyword evidence="3" id="KW-1185">Reference proteome</keyword>
<dbReference type="EMBL" id="FXTD01000004">
    <property type="protein sequence ID" value="SMO57549.1"/>
    <property type="molecule type" value="Genomic_DNA"/>
</dbReference>
<evidence type="ECO:0008006" key="4">
    <source>
        <dbReference type="Google" id="ProtNLM"/>
    </source>
</evidence>
<sequence length="75" mass="8006">MTSAGGESFIISAAVEASVSDPTERSGRDRGGDTGRGEDHGGRPCPRCGEAMVHRHCKYVCPIHGVVYDCSDTFY</sequence>
<evidence type="ECO:0000313" key="3">
    <source>
        <dbReference type="Proteomes" id="UP000319712"/>
    </source>
</evidence>
<reference evidence="2 3" key="1">
    <citation type="submission" date="2017-05" db="EMBL/GenBank/DDBJ databases">
        <authorList>
            <person name="Varghese N."/>
            <person name="Submissions S."/>
        </authorList>
    </citation>
    <scope>NUCLEOTIDE SEQUENCE [LARGE SCALE GENOMIC DNA]</scope>
    <source>
        <strain evidence="2 3">DSM 19504</strain>
    </source>
</reference>
<evidence type="ECO:0000313" key="2">
    <source>
        <dbReference type="EMBL" id="SMO57549.1"/>
    </source>
</evidence>